<dbReference type="Proteomes" id="UP000887013">
    <property type="component" value="Unassembled WGS sequence"/>
</dbReference>
<dbReference type="AlphaFoldDB" id="A0A8X6PNU3"/>
<accession>A0A8X6PNU3</accession>
<organism evidence="1 2">
    <name type="scientific">Nephila pilipes</name>
    <name type="common">Giant wood spider</name>
    <name type="synonym">Nephila maculata</name>
    <dbReference type="NCBI Taxonomy" id="299642"/>
    <lineage>
        <taxon>Eukaryota</taxon>
        <taxon>Metazoa</taxon>
        <taxon>Ecdysozoa</taxon>
        <taxon>Arthropoda</taxon>
        <taxon>Chelicerata</taxon>
        <taxon>Arachnida</taxon>
        <taxon>Araneae</taxon>
        <taxon>Araneomorphae</taxon>
        <taxon>Entelegynae</taxon>
        <taxon>Araneoidea</taxon>
        <taxon>Nephilidae</taxon>
        <taxon>Nephila</taxon>
    </lineage>
</organism>
<protein>
    <submittedName>
        <fullName evidence="1">Uncharacterized protein</fullName>
    </submittedName>
</protein>
<evidence type="ECO:0000313" key="1">
    <source>
        <dbReference type="EMBL" id="GFT81011.1"/>
    </source>
</evidence>
<comment type="caution">
    <text evidence="1">The sequence shown here is derived from an EMBL/GenBank/DDBJ whole genome shotgun (WGS) entry which is preliminary data.</text>
</comment>
<sequence length="122" mass="13943">MTTPRILTEKKEGGKSRYSTALTKPKTELCICCANHQLTAHKAGEGKQIEVYLPCLDPDLAKIQVISSVGDSFLFLLFLLPSFLKRCFNPPSFPPGLPFRRTLLREEWMGDLWVILVSYFHW</sequence>
<proteinExistence type="predicted"/>
<reference evidence="1" key="1">
    <citation type="submission" date="2020-08" db="EMBL/GenBank/DDBJ databases">
        <title>Multicomponent nature underlies the extraordinary mechanical properties of spider dragline silk.</title>
        <authorList>
            <person name="Kono N."/>
            <person name="Nakamura H."/>
            <person name="Mori M."/>
            <person name="Yoshida Y."/>
            <person name="Ohtoshi R."/>
            <person name="Malay A.D."/>
            <person name="Moran D.A.P."/>
            <person name="Tomita M."/>
            <person name="Numata K."/>
            <person name="Arakawa K."/>
        </authorList>
    </citation>
    <scope>NUCLEOTIDE SEQUENCE</scope>
</reference>
<gene>
    <name evidence="1" type="ORF">NPIL_703241</name>
</gene>
<evidence type="ECO:0000313" key="2">
    <source>
        <dbReference type="Proteomes" id="UP000887013"/>
    </source>
</evidence>
<name>A0A8X6PNU3_NEPPI</name>
<keyword evidence="2" id="KW-1185">Reference proteome</keyword>
<dbReference type="EMBL" id="BMAW01023055">
    <property type="protein sequence ID" value="GFT81011.1"/>
    <property type="molecule type" value="Genomic_DNA"/>
</dbReference>